<feature type="transmembrane region" description="Helical" evidence="3">
    <location>
        <begin position="608"/>
        <end position="626"/>
    </location>
</feature>
<feature type="transmembrane region" description="Helical" evidence="3">
    <location>
        <begin position="285"/>
        <end position="314"/>
    </location>
</feature>
<dbReference type="GO" id="GO:0006874">
    <property type="term" value="P:intracellular calcium ion homeostasis"/>
    <property type="evidence" value="ECO:0007669"/>
    <property type="project" value="TreeGrafter"/>
</dbReference>
<dbReference type="InterPro" id="IPR006685">
    <property type="entry name" value="MscS_channel_2nd"/>
</dbReference>
<feature type="compositionally biased region" description="Basic and acidic residues" evidence="2">
    <location>
        <begin position="141"/>
        <end position="152"/>
    </location>
</feature>
<dbReference type="InterPro" id="IPR058650">
    <property type="entry name" value="Msy1/2-like"/>
</dbReference>
<feature type="transmembrane region" description="Helical" evidence="3">
    <location>
        <begin position="195"/>
        <end position="216"/>
    </location>
</feature>
<dbReference type="SUPFAM" id="SSF50182">
    <property type="entry name" value="Sm-like ribonucleoproteins"/>
    <property type="match status" value="1"/>
</dbReference>
<dbReference type="Pfam" id="PF25886">
    <property type="entry name" value="Msy1"/>
    <property type="match status" value="1"/>
</dbReference>
<evidence type="ECO:0000313" key="6">
    <source>
        <dbReference type="Proteomes" id="UP000054107"/>
    </source>
</evidence>
<feature type="region of interest" description="Disordered" evidence="2">
    <location>
        <begin position="119"/>
        <end position="168"/>
    </location>
</feature>
<feature type="domain" description="EF-hand" evidence="4">
    <location>
        <begin position="527"/>
        <end position="562"/>
    </location>
</feature>
<keyword evidence="1" id="KW-0106">Calcium</keyword>
<dbReference type="SUPFAM" id="SSF47473">
    <property type="entry name" value="EF-hand"/>
    <property type="match status" value="1"/>
</dbReference>
<dbReference type="GO" id="GO:0005509">
    <property type="term" value="F:calcium ion binding"/>
    <property type="evidence" value="ECO:0007669"/>
    <property type="project" value="InterPro"/>
</dbReference>
<dbReference type="GO" id="GO:0016020">
    <property type="term" value="C:membrane"/>
    <property type="evidence" value="ECO:0007669"/>
    <property type="project" value="InterPro"/>
</dbReference>
<organism evidence="5 6">
    <name type="scientific">Parasitella parasitica</name>
    <dbReference type="NCBI Taxonomy" id="35722"/>
    <lineage>
        <taxon>Eukaryota</taxon>
        <taxon>Fungi</taxon>
        <taxon>Fungi incertae sedis</taxon>
        <taxon>Mucoromycota</taxon>
        <taxon>Mucoromycotina</taxon>
        <taxon>Mucoromycetes</taxon>
        <taxon>Mucorales</taxon>
        <taxon>Mucorineae</taxon>
        <taxon>Mucoraceae</taxon>
        <taxon>Parasitella</taxon>
    </lineage>
</organism>
<dbReference type="SMART" id="SM00054">
    <property type="entry name" value="EFh"/>
    <property type="match status" value="1"/>
</dbReference>
<dbReference type="OrthoDB" id="544685at2759"/>
<dbReference type="PANTHER" id="PTHR31323:SF1">
    <property type="entry name" value="MECHANOSENSITIVE ION CHANNEL PROTEIN"/>
    <property type="match status" value="1"/>
</dbReference>
<feature type="transmembrane region" description="Helical" evidence="3">
    <location>
        <begin position="326"/>
        <end position="347"/>
    </location>
</feature>
<dbReference type="GO" id="GO:0005262">
    <property type="term" value="F:calcium channel activity"/>
    <property type="evidence" value="ECO:0007669"/>
    <property type="project" value="TreeGrafter"/>
</dbReference>
<name>A0A0B7NX44_9FUNG</name>
<dbReference type="Pfam" id="PF00924">
    <property type="entry name" value="MS_channel_2nd"/>
    <property type="match status" value="1"/>
</dbReference>
<protein>
    <recommendedName>
        <fullName evidence="4">EF-hand domain-containing protein</fullName>
    </recommendedName>
</protein>
<dbReference type="AlphaFoldDB" id="A0A0B7NX44"/>
<keyword evidence="3" id="KW-0472">Membrane</keyword>
<evidence type="ECO:0000256" key="3">
    <source>
        <dbReference type="SAM" id="Phobius"/>
    </source>
</evidence>
<feature type="compositionally biased region" description="Acidic residues" evidence="2">
    <location>
        <begin position="120"/>
        <end position="140"/>
    </location>
</feature>
<dbReference type="InterPro" id="IPR018247">
    <property type="entry name" value="EF_Hand_1_Ca_BS"/>
</dbReference>
<feature type="region of interest" description="Disordered" evidence="2">
    <location>
        <begin position="856"/>
        <end position="875"/>
    </location>
</feature>
<evidence type="ECO:0000256" key="1">
    <source>
        <dbReference type="ARBA" id="ARBA00022837"/>
    </source>
</evidence>
<feature type="region of interest" description="Disordered" evidence="2">
    <location>
        <begin position="20"/>
        <end position="64"/>
    </location>
</feature>
<evidence type="ECO:0000256" key="2">
    <source>
        <dbReference type="SAM" id="MobiDB-lite"/>
    </source>
</evidence>
<dbReference type="EMBL" id="LN734065">
    <property type="protein sequence ID" value="CEP19714.1"/>
    <property type="molecule type" value="Genomic_DNA"/>
</dbReference>
<dbReference type="PROSITE" id="PS00018">
    <property type="entry name" value="EF_HAND_1"/>
    <property type="match status" value="1"/>
</dbReference>
<dbReference type="InterPro" id="IPR010920">
    <property type="entry name" value="LSM_dom_sf"/>
</dbReference>
<dbReference type="InterPro" id="IPR002048">
    <property type="entry name" value="EF_hand_dom"/>
</dbReference>
<feature type="transmembrane region" description="Helical" evidence="3">
    <location>
        <begin position="239"/>
        <end position="264"/>
    </location>
</feature>
<evidence type="ECO:0000259" key="4">
    <source>
        <dbReference type="PROSITE" id="PS50222"/>
    </source>
</evidence>
<feature type="transmembrane region" description="Helical" evidence="3">
    <location>
        <begin position="582"/>
        <end position="602"/>
    </location>
</feature>
<dbReference type="PANTHER" id="PTHR31323">
    <property type="entry name" value="MECHANOSENSITIVE ION CHANNEL PROTEIN MSY2"/>
    <property type="match status" value="1"/>
</dbReference>
<proteinExistence type="predicted"/>
<accession>A0A0B7NX44</accession>
<dbReference type="InterPro" id="IPR011992">
    <property type="entry name" value="EF-hand-dom_pair"/>
</dbReference>
<sequence>MSSFKTEYVQNDHQQFQGNHHVNKQHNTPPEDYFTSVDMSQHSPPTPQADLADLEPTTTTTQSQHAMYSNYSRHFQTDNEKWSVNSANDNVHLMYQQGASKAKFVGGRDYYPKVHGNTLSEDELESSSESLNDIDDDNDHEFDWNDDNKKTNLNDAEAGRSPSAKRNGTTKYQKVKALYRKYCFWHYLSQFMKRVVIASIGSAIFITVGVCIYVYFPRPSKNQEDDPSFENIRDNVQVWMYWAAFMWHIAWLSTFITEAVPYIVSKWVQFFKGRRSEKVKSYMEYYMSLKYFIGLLVITAWNWGAWAFLITIAYPSVLKQPYTTTMWRVFACMFVASVFLLVQKTIIQVIASRFHRFAFKDRAKANRRALKILDTLAKAEFRYRSPAAASRMRNRKRPDLSAQQSTSDFLETGGGAASTVVAGHSTGVSPSVSTSEYMAGRGDITSRQLSSSDILYSFKKNLKRAVINEQPHVSRHKRKDMDINSDDYARKNAKKLYISLAYPGGIMPLEYQARRCLLISDFEPYFKTAHEAKVAFDIFDRDGNGDITRREFRDTVVQIYRERKDIAISLRDTGQALGKIDYMLLAISLVALLLTSFAIFNVEVWHSLVPLGSILLALTFVFGNTAKNTFESILFLFVTHPYDAGDYVLVDGQFLLVHNLGVMGTSFVSGDGQLIYAPTTVLMTKLITNVRRSGSMGEAIKINIDFRTTSDQFWELHDRLLAWVTSQSRDFGPGFDLRVVDIVDVNQLILNVWLPHKGNWQELGRRFKRKTRFMLALKEIMTELNIRYELPAQRITQGEVHPGEAHPAPVFGHRVDECPQSFSTHVNASPALNPVPTDPAEAKAYEQIRKERAVRGNHYYMDQSGSASAGGDGGW</sequence>
<reference evidence="5 6" key="1">
    <citation type="submission" date="2014-09" db="EMBL/GenBank/DDBJ databases">
        <authorList>
            <person name="Ellenberger Sabrina"/>
        </authorList>
    </citation>
    <scope>NUCLEOTIDE SEQUENCE [LARGE SCALE GENOMIC DNA]</scope>
    <source>
        <strain evidence="5 6">CBS 412.66</strain>
    </source>
</reference>
<dbReference type="Gene3D" id="1.10.238.10">
    <property type="entry name" value="EF-hand"/>
    <property type="match status" value="1"/>
</dbReference>
<feature type="region of interest" description="Disordered" evidence="2">
    <location>
        <begin position="388"/>
        <end position="408"/>
    </location>
</feature>
<dbReference type="PROSITE" id="PS50222">
    <property type="entry name" value="EF_HAND_2"/>
    <property type="match status" value="1"/>
</dbReference>
<keyword evidence="6" id="KW-1185">Reference proteome</keyword>
<keyword evidence="3" id="KW-1133">Transmembrane helix</keyword>
<keyword evidence="3" id="KW-0812">Transmembrane</keyword>
<evidence type="ECO:0000313" key="5">
    <source>
        <dbReference type="EMBL" id="CEP19714.1"/>
    </source>
</evidence>
<dbReference type="Proteomes" id="UP000054107">
    <property type="component" value="Unassembled WGS sequence"/>
</dbReference>
<gene>
    <name evidence="5" type="primary">PARPA_14030.1 scaffold 47516</name>
</gene>